<sequence>MKEKLLSELIAPVIEDMGFVFWGLEYLPQKNNAILRVYIDHADGVTVNHCADCSHEISGLLEVEDPITNAYVLEVSSPGIDRVLFSAEQFASYVGERVQVKLAHPVDGARNVKGVIKAVNDDLISVANDVTTYDFSMGNVMKARLKPTNAGVKK</sequence>
<dbReference type="SUPFAM" id="SSF74942">
    <property type="entry name" value="YhbC-like, C-terminal domain"/>
    <property type="match status" value="1"/>
</dbReference>
<evidence type="ECO:0000256" key="2">
    <source>
        <dbReference type="ARBA" id="ARBA00022517"/>
    </source>
</evidence>
<comment type="subcellular location">
    <subcellularLocation>
        <location evidence="3">Cytoplasm</location>
    </subcellularLocation>
</comment>
<organism evidence="6 7">
    <name type="scientific">Marinicella sediminis</name>
    <dbReference type="NCBI Taxonomy" id="1792834"/>
    <lineage>
        <taxon>Bacteria</taxon>
        <taxon>Pseudomonadati</taxon>
        <taxon>Pseudomonadota</taxon>
        <taxon>Gammaproteobacteria</taxon>
        <taxon>Lysobacterales</taxon>
        <taxon>Marinicellaceae</taxon>
        <taxon>Marinicella</taxon>
    </lineage>
</organism>
<dbReference type="Gene3D" id="3.30.300.70">
    <property type="entry name" value="RimP-like superfamily, N-terminal"/>
    <property type="match status" value="1"/>
</dbReference>
<feature type="domain" description="Ribosome maturation factor RimP C-terminal" evidence="5">
    <location>
        <begin position="84"/>
        <end position="147"/>
    </location>
</feature>
<evidence type="ECO:0000313" key="7">
    <source>
        <dbReference type="Proteomes" id="UP001595533"/>
    </source>
</evidence>
<evidence type="ECO:0000256" key="3">
    <source>
        <dbReference type="HAMAP-Rule" id="MF_01077"/>
    </source>
</evidence>
<evidence type="ECO:0000313" key="6">
    <source>
        <dbReference type="EMBL" id="MFC3194725.1"/>
    </source>
</evidence>
<dbReference type="InterPro" id="IPR035956">
    <property type="entry name" value="RimP_N_sf"/>
</dbReference>
<dbReference type="InterPro" id="IPR028989">
    <property type="entry name" value="RimP_N"/>
</dbReference>
<dbReference type="InterPro" id="IPR036847">
    <property type="entry name" value="RimP_C_sf"/>
</dbReference>
<dbReference type="PANTHER" id="PTHR33867">
    <property type="entry name" value="RIBOSOME MATURATION FACTOR RIMP"/>
    <property type="match status" value="1"/>
</dbReference>
<dbReference type="PANTHER" id="PTHR33867:SF1">
    <property type="entry name" value="RIBOSOME MATURATION FACTOR RIMP"/>
    <property type="match status" value="1"/>
</dbReference>
<evidence type="ECO:0000256" key="1">
    <source>
        <dbReference type="ARBA" id="ARBA00022490"/>
    </source>
</evidence>
<dbReference type="HAMAP" id="MF_01077">
    <property type="entry name" value="RimP"/>
    <property type="match status" value="1"/>
</dbReference>
<comment type="similarity">
    <text evidence="3">Belongs to the RimP family.</text>
</comment>
<dbReference type="NCBIfam" id="NF000927">
    <property type="entry name" value="PRK00092.1-1"/>
    <property type="match status" value="1"/>
</dbReference>
<reference evidence="7" key="1">
    <citation type="journal article" date="2019" name="Int. J. Syst. Evol. Microbiol.">
        <title>The Global Catalogue of Microorganisms (GCM) 10K type strain sequencing project: providing services to taxonomists for standard genome sequencing and annotation.</title>
        <authorList>
            <consortium name="The Broad Institute Genomics Platform"/>
            <consortium name="The Broad Institute Genome Sequencing Center for Infectious Disease"/>
            <person name="Wu L."/>
            <person name="Ma J."/>
        </authorList>
    </citation>
    <scope>NUCLEOTIDE SEQUENCE [LARGE SCALE GENOMIC DNA]</scope>
    <source>
        <strain evidence="7">KCTC 42953</strain>
    </source>
</reference>
<dbReference type="Pfam" id="PF17384">
    <property type="entry name" value="DUF150_C"/>
    <property type="match status" value="1"/>
</dbReference>
<evidence type="ECO:0000259" key="4">
    <source>
        <dbReference type="Pfam" id="PF02576"/>
    </source>
</evidence>
<comment type="caution">
    <text evidence="6">The sequence shown here is derived from an EMBL/GenBank/DDBJ whole genome shotgun (WGS) entry which is preliminary data.</text>
</comment>
<dbReference type="CDD" id="cd01734">
    <property type="entry name" value="YlxS_C"/>
    <property type="match status" value="1"/>
</dbReference>
<protein>
    <recommendedName>
        <fullName evidence="3">Ribosome maturation factor RimP</fullName>
    </recommendedName>
</protein>
<gene>
    <name evidence="3 6" type="primary">rimP</name>
    <name evidence="6" type="ORF">ACFODZ_10795</name>
</gene>
<keyword evidence="7" id="KW-1185">Reference proteome</keyword>
<keyword evidence="1 3" id="KW-0963">Cytoplasm</keyword>
<evidence type="ECO:0000259" key="5">
    <source>
        <dbReference type="Pfam" id="PF17384"/>
    </source>
</evidence>
<dbReference type="InterPro" id="IPR003728">
    <property type="entry name" value="Ribosome_maturation_RimP"/>
</dbReference>
<dbReference type="Pfam" id="PF02576">
    <property type="entry name" value="RimP_N"/>
    <property type="match status" value="1"/>
</dbReference>
<accession>A0ABV7JCY7</accession>
<dbReference type="InterPro" id="IPR028998">
    <property type="entry name" value="RimP_C"/>
</dbReference>
<dbReference type="SUPFAM" id="SSF75420">
    <property type="entry name" value="YhbC-like, N-terminal domain"/>
    <property type="match status" value="1"/>
</dbReference>
<feature type="domain" description="Ribosome maturation factor RimP N-terminal" evidence="4">
    <location>
        <begin position="9"/>
        <end position="81"/>
    </location>
</feature>
<dbReference type="Proteomes" id="UP001595533">
    <property type="component" value="Unassembled WGS sequence"/>
</dbReference>
<comment type="function">
    <text evidence="3">Required for maturation of 30S ribosomal subunits.</text>
</comment>
<dbReference type="RefSeq" id="WP_077410776.1">
    <property type="nucleotide sequence ID" value="NZ_JBHRTS010000005.1"/>
</dbReference>
<proteinExistence type="inferred from homology"/>
<dbReference type="EMBL" id="JBHRTS010000005">
    <property type="protein sequence ID" value="MFC3194725.1"/>
    <property type="molecule type" value="Genomic_DNA"/>
</dbReference>
<name>A0ABV7JCY7_9GAMM</name>
<dbReference type="Gene3D" id="2.30.30.180">
    <property type="entry name" value="Ribosome maturation factor RimP, C-terminal domain"/>
    <property type="match status" value="1"/>
</dbReference>
<keyword evidence="2 3" id="KW-0690">Ribosome biogenesis</keyword>